<evidence type="ECO:0000313" key="2">
    <source>
        <dbReference type="EMBL" id="CEP07019.1"/>
    </source>
</evidence>
<dbReference type="AlphaFoldDB" id="A0A0B7MVY4"/>
<sequence>MININRDAHCITRSPHFLIASTVVATQQAVAVVFRLQTGITLEHGEMKFAFTVRHTRASVVARLGLEVVQENGSSAPEDPLETQASRQVLTGYDHALREFIILFFRCRRVILQDAAVMRTMNRSSLSLYNPVFRSPEFAAFRHDVAAALDNTEHTMLQEFEDLVPNIVGSQKDVAASISQVHNDMVRLKESVRSSLKNHAQSINTSVDQHFALMQTLITKQRQIFQQQWSQQSSDLQQLIGILLDVSAQLLGMQDPSIFSSLVVPGPLDDSPLFLSFSRFAYAFILLTFVFSLSHVPGHSSSNPPFVYSTPVSVRPASSLPGNEITPSAARRNKKISSAAE</sequence>
<dbReference type="EMBL" id="LN718954">
    <property type="protein sequence ID" value="CEP07019.1"/>
    <property type="molecule type" value="Genomic_DNA"/>
</dbReference>
<evidence type="ECO:0008006" key="4">
    <source>
        <dbReference type="Google" id="ProtNLM"/>
    </source>
</evidence>
<dbReference type="SUPFAM" id="SSF58113">
    <property type="entry name" value="Apolipoprotein A-I"/>
    <property type="match status" value="1"/>
</dbReference>
<dbReference type="OrthoDB" id="2449437at2759"/>
<reference evidence="2 3" key="1">
    <citation type="submission" date="2014-09" db="EMBL/GenBank/DDBJ databases">
        <authorList>
            <person name="Ellenberger Sabrina"/>
        </authorList>
    </citation>
    <scope>NUCLEOTIDE SEQUENCE [LARGE SCALE GENOMIC DNA]</scope>
    <source>
        <strain evidence="2 3">CBS 412.66</strain>
    </source>
</reference>
<evidence type="ECO:0000256" key="1">
    <source>
        <dbReference type="SAM" id="MobiDB-lite"/>
    </source>
</evidence>
<dbReference type="Gene3D" id="1.10.443.20">
    <property type="entry name" value="Centromere DNA-binding protein complex CBF3 subunit, domain 2"/>
    <property type="match status" value="1"/>
</dbReference>
<dbReference type="GO" id="GO:0003677">
    <property type="term" value="F:DNA binding"/>
    <property type="evidence" value="ECO:0007669"/>
    <property type="project" value="InterPro"/>
</dbReference>
<feature type="region of interest" description="Disordered" evidence="1">
    <location>
        <begin position="317"/>
        <end position="341"/>
    </location>
</feature>
<protein>
    <recommendedName>
        <fullName evidence="4">Ndc10 domain-containing protein</fullName>
    </recommendedName>
</protein>
<dbReference type="InterPro" id="IPR038279">
    <property type="entry name" value="Ndc10_dom2_sf"/>
</dbReference>
<keyword evidence="3" id="KW-1185">Reference proteome</keyword>
<proteinExistence type="predicted"/>
<accession>A0A0B7MVY4</accession>
<organism evidence="2 3">
    <name type="scientific">Parasitella parasitica</name>
    <dbReference type="NCBI Taxonomy" id="35722"/>
    <lineage>
        <taxon>Eukaryota</taxon>
        <taxon>Fungi</taxon>
        <taxon>Fungi incertae sedis</taxon>
        <taxon>Mucoromycota</taxon>
        <taxon>Mucoromycotina</taxon>
        <taxon>Mucoromycetes</taxon>
        <taxon>Mucorales</taxon>
        <taxon>Mucorineae</taxon>
        <taxon>Mucoraceae</taxon>
        <taxon>Parasitella</taxon>
    </lineage>
</organism>
<evidence type="ECO:0000313" key="3">
    <source>
        <dbReference type="Proteomes" id="UP000054107"/>
    </source>
</evidence>
<gene>
    <name evidence="2" type="primary">PARPA_00288.1 scaffold 610</name>
</gene>
<dbReference type="Proteomes" id="UP000054107">
    <property type="component" value="Unassembled WGS sequence"/>
</dbReference>
<name>A0A0B7MVY4_9FUNG</name>